<dbReference type="PANTHER" id="PTHR21164">
    <property type="entry name" value="CHORISMATE MUTASE"/>
    <property type="match status" value="1"/>
</dbReference>
<dbReference type="PROSITE" id="PS51167">
    <property type="entry name" value="CHORISMATE_MUT_1"/>
    <property type="match status" value="1"/>
</dbReference>
<evidence type="ECO:0000256" key="2">
    <source>
        <dbReference type="ARBA" id="ARBA00022679"/>
    </source>
</evidence>
<dbReference type="InterPro" id="IPR035959">
    <property type="entry name" value="RutC-like_sf"/>
</dbReference>
<feature type="domain" description="Cytidylate kinase" evidence="10">
    <location>
        <begin position="119"/>
        <end position="332"/>
    </location>
</feature>
<evidence type="ECO:0000256" key="5">
    <source>
        <dbReference type="ARBA" id="ARBA00022840"/>
    </source>
</evidence>
<keyword evidence="3 8" id="KW-0547">Nucleotide-binding</keyword>
<keyword evidence="9" id="KW-0028">Amino-acid biosynthesis</keyword>
<organism evidence="11 12">
    <name type="scientific">Candidatus Borkfalkia faecigallinarum</name>
    <dbReference type="NCBI Taxonomy" id="2838509"/>
    <lineage>
        <taxon>Bacteria</taxon>
        <taxon>Bacillati</taxon>
        <taxon>Bacillota</taxon>
        <taxon>Clostridia</taxon>
        <taxon>Christensenellales</taxon>
        <taxon>Christensenellaceae</taxon>
        <taxon>Candidatus Borkfalkia</taxon>
    </lineage>
</organism>
<dbReference type="GO" id="GO:0006220">
    <property type="term" value="P:pyrimidine nucleotide metabolic process"/>
    <property type="evidence" value="ECO:0007669"/>
    <property type="project" value="UniProtKB-UniRule"/>
</dbReference>
<comment type="similarity">
    <text evidence="1 8">Belongs to the cytidylate kinase family. Type 1 subfamily.</text>
</comment>
<dbReference type="Pfam" id="PF07736">
    <property type="entry name" value="CM_1"/>
    <property type="match status" value="1"/>
</dbReference>
<dbReference type="GO" id="GO:0008652">
    <property type="term" value="P:amino acid biosynthetic process"/>
    <property type="evidence" value="ECO:0007669"/>
    <property type="project" value="UniProtKB-UniRule"/>
</dbReference>
<evidence type="ECO:0000256" key="6">
    <source>
        <dbReference type="ARBA" id="ARBA00047615"/>
    </source>
</evidence>
<dbReference type="GO" id="GO:0005524">
    <property type="term" value="F:ATP binding"/>
    <property type="evidence" value="ECO:0007669"/>
    <property type="project" value="UniProtKB-UniRule"/>
</dbReference>
<dbReference type="NCBIfam" id="TIGR00017">
    <property type="entry name" value="cmk"/>
    <property type="match status" value="1"/>
</dbReference>
<dbReference type="Pfam" id="PF02224">
    <property type="entry name" value="Cytidylate_kin"/>
    <property type="match status" value="1"/>
</dbReference>
<dbReference type="Gene3D" id="3.40.50.300">
    <property type="entry name" value="P-loop containing nucleotide triphosphate hydrolases"/>
    <property type="match status" value="1"/>
</dbReference>
<accession>A0A9D1VSK5</accession>
<evidence type="ECO:0000256" key="9">
    <source>
        <dbReference type="PROSITE-ProRule" id="PRU00514"/>
    </source>
</evidence>
<dbReference type="Gene3D" id="3.30.1330.40">
    <property type="entry name" value="RutC-like"/>
    <property type="match status" value="1"/>
</dbReference>
<evidence type="ECO:0000256" key="3">
    <source>
        <dbReference type="ARBA" id="ARBA00022741"/>
    </source>
</evidence>
<dbReference type="NCBIfam" id="TIGR01796">
    <property type="entry name" value="CM_mono_aroH"/>
    <property type="match status" value="1"/>
</dbReference>
<dbReference type="SUPFAM" id="SSF55298">
    <property type="entry name" value="YjgF-like"/>
    <property type="match status" value="1"/>
</dbReference>
<comment type="catalytic activity">
    <reaction evidence="7 8">
        <text>CMP + ATP = CDP + ADP</text>
        <dbReference type="Rhea" id="RHEA:11600"/>
        <dbReference type="ChEBI" id="CHEBI:30616"/>
        <dbReference type="ChEBI" id="CHEBI:58069"/>
        <dbReference type="ChEBI" id="CHEBI:60377"/>
        <dbReference type="ChEBI" id="CHEBI:456216"/>
        <dbReference type="EC" id="2.7.4.25"/>
    </reaction>
</comment>
<dbReference type="EMBL" id="DXFD01000003">
    <property type="protein sequence ID" value="HIX46096.1"/>
    <property type="molecule type" value="Genomic_DNA"/>
</dbReference>
<dbReference type="GO" id="GO:0005737">
    <property type="term" value="C:cytoplasm"/>
    <property type="evidence" value="ECO:0007669"/>
    <property type="project" value="UniProtKB-SubCell"/>
</dbReference>
<keyword evidence="2 8" id="KW-0808">Transferase</keyword>
<dbReference type="AlphaFoldDB" id="A0A9D1VSK5"/>
<comment type="subcellular location">
    <subcellularLocation>
        <location evidence="8">Cytoplasm</location>
    </subcellularLocation>
</comment>
<keyword evidence="9" id="KW-0413">Isomerase</keyword>
<evidence type="ECO:0000256" key="8">
    <source>
        <dbReference type="HAMAP-Rule" id="MF_00238"/>
    </source>
</evidence>
<dbReference type="Proteomes" id="UP000824249">
    <property type="component" value="Unassembled WGS sequence"/>
</dbReference>
<dbReference type="GO" id="GO:0036431">
    <property type="term" value="F:dCMP kinase activity"/>
    <property type="evidence" value="ECO:0007669"/>
    <property type="project" value="InterPro"/>
</dbReference>
<evidence type="ECO:0000313" key="11">
    <source>
        <dbReference type="EMBL" id="HIX46096.1"/>
    </source>
</evidence>
<name>A0A9D1VSK5_9FIRM</name>
<sequence length="335" mass="36604">MLTAIRGATSVAADTPEEIRGAVRELLEAICHKNRLREDDVVCILFSNTSDIRSLYPAKAAREAGFARAALFSAAEPEIDGALPLCIRLMVLTEGDGRPVHVYLRAAASLRRDRVHFSVALDGPSGSGKSTAAKQLAKELDILYLDTGAMYRACALKALRAGLGEFTAENVAPLLKELDLRVVYESGAQRTVLDGEDVSEAIRRPEISMAASRISALACVREKMVEMQRAIAAEQSCVLDGRDIGTHVLPDADCKFFITASVDVRAKRRCDELRAKGFAVDFDTVRREIEERDRGDATRAVSPLRQAEDAEYIDTSDLTAAQVVALLKRKIQEKV</sequence>
<dbReference type="PANTHER" id="PTHR21164:SF0">
    <property type="entry name" value="CHORISMATE MUTASE AROH"/>
    <property type="match status" value="1"/>
</dbReference>
<keyword evidence="5 8" id="KW-0067">ATP-binding</keyword>
<reference evidence="11" key="2">
    <citation type="submission" date="2021-04" db="EMBL/GenBank/DDBJ databases">
        <authorList>
            <person name="Gilroy R."/>
        </authorList>
    </citation>
    <scope>NUCLEOTIDE SEQUENCE</scope>
    <source>
        <strain evidence="11">26628</strain>
    </source>
</reference>
<comment type="catalytic activity">
    <reaction evidence="6 8">
        <text>dCMP + ATP = dCDP + ADP</text>
        <dbReference type="Rhea" id="RHEA:25094"/>
        <dbReference type="ChEBI" id="CHEBI:30616"/>
        <dbReference type="ChEBI" id="CHEBI:57566"/>
        <dbReference type="ChEBI" id="CHEBI:58593"/>
        <dbReference type="ChEBI" id="CHEBI:456216"/>
        <dbReference type="EC" id="2.7.4.25"/>
    </reaction>
</comment>
<comment type="catalytic activity">
    <reaction evidence="9">
        <text>chorismate = prephenate</text>
        <dbReference type="Rhea" id="RHEA:13897"/>
        <dbReference type="ChEBI" id="CHEBI:29748"/>
        <dbReference type="ChEBI" id="CHEBI:29934"/>
        <dbReference type="EC" id="5.4.99.5"/>
    </reaction>
</comment>
<dbReference type="InterPro" id="IPR011994">
    <property type="entry name" value="Cytidylate_kinase_dom"/>
</dbReference>
<comment type="caution">
    <text evidence="11">The sequence shown here is derived from an EMBL/GenBank/DDBJ whole genome shotgun (WGS) entry which is preliminary data.</text>
</comment>
<dbReference type="InterPro" id="IPR003136">
    <property type="entry name" value="Cytidylate_kin"/>
</dbReference>
<gene>
    <name evidence="8 11" type="primary">cmk</name>
    <name evidence="11" type="ORF">H9737_00210</name>
</gene>
<reference evidence="11" key="1">
    <citation type="journal article" date="2021" name="PeerJ">
        <title>Extensive microbial diversity within the chicken gut microbiome revealed by metagenomics and culture.</title>
        <authorList>
            <person name="Gilroy R."/>
            <person name="Ravi A."/>
            <person name="Getino M."/>
            <person name="Pursley I."/>
            <person name="Horton D.L."/>
            <person name="Alikhan N.F."/>
            <person name="Baker D."/>
            <person name="Gharbi K."/>
            <person name="Hall N."/>
            <person name="Watson M."/>
            <person name="Adriaenssens E.M."/>
            <person name="Foster-Nyarko E."/>
            <person name="Jarju S."/>
            <person name="Secka A."/>
            <person name="Antonio M."/>
            <person name="Oren A."/>
            <person name="Chaudhuri R.R."/>
            <person name="La Ragione R."/>
            <person name="Hildebrand F."/>
            <person name="Pallen M.J."/>
        </authorList>
    </citation>
    <scope>NUCLEOTIDE SEQUENCE</scope>
    <source>
        <strain evidence="11">26628</strain>
    </source>
</reference>
<dbReference type="GO" id="GO:0046417">
    <property type="term" value="P:chorismate metabolic process"/>
    <property type="evidence" value="ECO:0007669"/>
    <property type="project" value="TreeGrafter"/>
</dbReference>
<keyword evidence="8" id="KW-0963">Cytoplasm</keyword>
<dbReference type="GO" id="GO:0004106">
    <property type="term" value="F:chorismate mutase activity"/>
    <property type="evidence" value="ECO:0007669"/>
    <property type="project" value="UniProtKB-UniRule"/>
</dbReference>
<evidence type="ECO:0000256" key="7">
    <source>
        <dbReference type="ARBA" id="ARBA00048478"/>
    </source>
</evidence>
<dbReference type="InterPro" id="IPR008243">
    <property type="entry name" value="Chorismate_mutase_AroH"/>
</dbReference>
<protein>
    <recommendedName>
        <fullName evidence="8">Cytidylate kinase</fullName>
        <shortName evidence="8">CK</shortName>
        <ecNumber evidence="8">2.7.4.25</ecNumber>
    </recommendedName>
    <alternativeName>
        <fullName evidence="8">Cytidine monophosphate kinase</fullName>
        <shortName evidence="8">CMP kinase</shortName>
    </alternativeName>
</protein>
<feature type="binding site" evidence="8">
    <location>
        <begin position="123"/>
        <end position="131"/>
    </location>
    <ligand>
        <name>ATP</name>
        <dbReference type="ChEBI" id="CHEBI:30616"/>
    </ligand>
</feature>
<keyword evidence="4 8" id="KW-0418">Kinase</keyword>
<evidence type="ECO:0000256" key="4">
    <source>
        <dbReference type="ARBA" id="ARBA00022777"/>
    </source>
</evidence>
<dbReference type="GO" id="GO:0009073">
    <property type="term" value="P:aromatic amino acid family biosynthetic process"/>
    <property type="evidence" value="ECO:0007669"/>
    <property type="project" value="UniProtKB-UniRule"/>
</dbReference>
<dbReference type="HAMAP" id="MF_00238">
    <property type="entry name" value="Cytidyl_kinase_type1"/>
    <property type="match status" value="1"/>
</dbReference>
<evidence type="ECO:0000259" key="10">
    <source>
        <dbReference type="Pfam" id="PF02224"/>
    </source>
</evidence>
<dbReference type="CDD" id="cd02020">
    <property type="entry name" value="CMPK"/>
    <property type="match status" value="1"/>
</dbReference>
<evidence type="ECO:0000313" key="12">
    <source>
        <dbReference type="Proteomes" id="UP000824249"/>
    </source>
</evidence>
<evidence type="ECO:0000256" key="1">
    <source>
        <dbReference type="ARBA" id="ARBA00009427"/>
    </source>
</evidence>
<proteinExistence type="inferred from homology"/>
<dbReference type="InterPro" id="IPR027417">
    <property type="entry name" value="P-loop_NTPase"/>
</dbReference>
<keyword evidence="9" id="KW-0057">Aromatic amino acid biosynthesis</keyword>
<dbReference type="SUPFAM" id="SSF52540">
    <property type="entry name" value="P-loop containing nucleoside triphosphate hydrolases"/>
    <property type="match status" value="1"/>
</dbReference>
<dbReference type="EC" id="2.7.4.25" evidence="8"/>